<evidence type="ECO:0000313" key="3">
    <source>
        <dbReference type="Proteomes" id="UP000309186"/>
    </source>
</evidence>
<evidence type="ECO:0000313" key="2">
    <source>
        <dbReference type="EMBL" id="TLX45446.1"/>
    </source>
</evidence>
<proteinExistence type="predicted"/>
<evidence type="ECO:0000259" key="1">
    <source>
        <dbReference type="Pfam" id="PF08896"/>
    </source>
</evidence>
<protein>
    <recommendedName>
        <fullName evidence="1">DUF1842 domain-containing protein</fullName>
    </recommendedName>
</protein>
<reference evidence="2 3" key="1">
    <citation type="submission" date="2018-01" db="EMBL/GenBank/DDBJ databases">
        <title>Co-occurrence of chitin degradation, pigmentation and bioactivity in marine Pseudoalteromonas.</title>
        <authorList>
            <person name="Paulsen S."/>
            <person name="Gram L."/>
            <person name="Machado H."/>
        </authorList>
    </citation>
    <scope>NUCLEOTIDE SEQUENCE [LARGE SCALE GENOMIC DNA]</scope>
    <source>
        <strain evidence="2 3">S3663</strain>
    </source>
</reference>
<dbReference type="InterPro" id="IPR014992">
    <property type="entry name" value="DUF1842"/>
</dbReference>
<comment type="caution">
    <text evidence="2">The sequence shown here is derived from an EMBL/GenBank/DDBJ whole genome shotgun (WGS) entry which is preliminary data.</text>
</comment>
<dbReference type="Proteomes" id="UP000309186">
    <property type="component" value="Unassembled WGS sequence"/>
</dbReference>
<dbReference type="EMBL" id="PPSW01000035">
    <property type="protein sequence ID" value="TLX45446.1"/>
    <property type="molecule type" value="Genomic_DNA"/>
</dbReference>
<accession>A0A5R9PYN9</accession>
<gene>
    <name evidence="2" type="ORF">C1E24_19225</name>
</gene>
<dbReference type="Pfam" id="PF08896">
    <property type="entry name" value="DUF1842"/>
    <property type="match status" value="1"/>
</dbReference>
<feature type="domain" description="DUF1842" evidence="1">
    <location>
        <begin position="28"/>
        <end position="138"/>
    </location>
</feature>
<dbReference type="AlphaFoldDB" id="A0A5R9PYN9"/>
<sequence>MRIVFILKSNFSYIRNVIMSTSEFNNAGVFVANYRISHQLAGGVSLDVSLLFSTQDKKVVGRGAVTQATNPPLDVKTELVGEYHYQCTNNSCFVMVNLQGVDAIRARILPPISVENVDAHILLNDDFKTGVANFKYLDPRTNEWVEENQVPVTLADYTEISDVTKLAEEVSA</sequence>
<dbReference type="OrthoDB" id="1491780at2"/>
<name>A0A5R9PYN9_9GAMM</name>
<organism evidence="2 3">
    <name type="scientific">Pseudoalteromonas phenolica</name>
    <dbReference type="NCBI Taxonomy" id="161398"/>
    <lineage>
        <taxon>Bacteria</taxon>
        <taxon>Pseudomonadati</taxon>
        <taxon>Pseudomonadota</taxon>
        <taxon>Gammaproteobacteria</taxon>
        <taxon>Alteromonadales</taxon>
        <taxon>Pseudoalteromonadaceae</taxon>
        <taxon>Pseudoalteromonas</taxon>
    </lineage>
</organism>